<sequence length="147" mass="15982">MSYEEKNTWVFAFIAPVGFIVYLVLLFTQLDGKPLAEADYVWPMLGTILGAIVAGILGGIVVGIVTGIASGGKDDGKSDQRDKQINRFGEYIGSAFLVMGALGALVLAWFEAPHFWIANVLYLAFVLQAILSSIAKLVAYRRGLHSW</sequence>
<keyword evidence="1" id="KW-1133">Transmembrane helix</keyword>
<feature type="transmembrane region" description="Helical" evidence="1">
    <location>
        <begin position="116"/>
        <end position="139"/>
    </location>
</feature>
<comment type="caution">
    <text evidence="2">The sequence shown here is derived from an EMBL/GenBank/DDBJ whole genome shotgun (WGS) entry which is preliminary data.</text>
</comment>
<dbReference type="Proteomes" id="UP000617531">
    <property type="component" value="Unassembled WGS sequence"/>
</dbReference>
<evidence type="ECO:0000313" key="2">
    <source>
        <dbReference type="EMBL" id="GHF17309.1"/>
    </source>
</evidence>
<evidence type="ECO:0000313" key="3">
    <source>
        <dbReference type="Proteomes" id="UP000617531"/>
    </source>
</evidence>
<dbReference type="EMBL" id="BNAI01000003">
    <property type="protein sequence ID" value="GHF17309.1"/>
    <property type="molecule type" value="Genomic_DNA"/>
</dbReference>
<organism evidence="2 3">
    <name type="scientific">Pseudolysinimonas yzui</name>
    <dbReference type="NCBI Taxonomy" id="2708254"/>
    <lineage>
        <taxon>Bacteria</taxon>
        <taxon>Bacillati</taxon>
        <taxon>Actinomycetota</taxon>
        <taxon>Actinomycetes</taxon>
        <taxon>Micrococcales</taxon>
        <taxon>Microbacteriaceae</taxon>
        <taxon>Pseudolysinimonas</taxon>
    </lineage>
</organism>
<feature type="transmembrane region" description="Helical" evidence="1">
    <location>
        <begin position="9"/>
        <end position="28"/>
    </location>
</feature>
<feature type="transmembrane region" description="Helical" evidence="1">
    <location>
        <begin position="40"/>
        <end position="70"/>
    </location>
</feature>
<gene>
    <name evidence="2" type="ORF">GCM10011600_17610</name>
</gene>
<proteinExistence type="predicted"/>
<dbReference type="AlphaFoldDB" id="A0A8J3GQN9"/>
<keyword evidence="3" id="KW-1185">Reference proteome</keyword>
<evidence type="ECO:0000256" key="1">
    <source>
        <dbReference type="SAM" id="Phobius"/>
    </source>
</evidence>
<reference evidence="2" key="2">
    <citation type="submission" date="2020-09" db="EMBL/GenBank/DDBJ databases">
        <authorList>
            <person name="Sun Q."/>
            <person name="Zhou Y."/>
        </authorList>
    </citation>
    <scope>NUCLEOTIDE SEQUENCE</scope>
    <source>
        <strain evidence="2">CGMCC 1.16548</strain>
    </source>
</reference>
<dbReference type="RefSeq" id="WP_191283123.1">
    <property type="nucleotide sequence ID" value="NZ_BNAI01000003.1"/>
</dbReference>
<protein>
    <submittedName>
        <fullName evidence="2">Uncharacterized protein</fullName>
    </submittedName>
</protein>
<reference evidence="2" key="1">
    <citation type="journal article" date="2014" name="Int. J. Syst. Evol. Microbiol.">
        <title>Complete genome sequence of Corynebacterium casei LMG S-19264T (=DSM 44701T), isolated from a smear-ripened cheese.</title>
        <authorList>
            <consortium name="US DOE Joint Genome Institute (JGI-PGF)"/>
            <person name="Walter F."/>
            <person name="Albersmeier A."/>
            <person name="Kalinowski J."/>
            <person name="Ruckert C."/>
        </authorList>
    </citation>
    <scope>NUCLEOTIDE SEQUENCE</scope>
    <source>
        <strain evidence="2">CGMCC 1.16548</strain>
    </source>
</reference>
<keyword evidence="1" id="KW-0472">Membrane</keyword>
<name>A0A8J3GQN9_9MICO</name>
<feature type="transmembrane region" description="Helical" evidence="1">
    <location>
        <begin position="91"/>
        <end position="110"/>
    </location>
</feature>
<accession>A0A8J3GQN9</accession>
<keyword evidence="1" id="KW-0812">Transmembrane</keyword>